<dbReference type="EMBL" id="VSRR010065478">
    <property type="protein sequence ID" value="MPC84460.1"/>
    <property type="molecule type" value="Genomic_DNA"/>
</dbReference>
<reference evidence="2 3" key="1">
    <citation type="submission" date="2019-05" db="EMBL/GenBank/DDBJ databases">
        <title>Another draft genome of Portunus trituberculatus and its Hox gene families provides insights of decapod evolution.</title>
        <authorList>
            <person name="Jeong J.-H."/>
            <person name="Song I."/>
            <person name="Kim S."/>
            <person name="Choi T."/>
            <person name="Kim D."/>
            <person name="Ryu S."/>
            <person name="Kim W."/>
        </authorList>
    </citation>
    <scope>NUCLEOTIDE SEQUENCE [LARGE SCALE GENOMIC DNA]</scope>
    <source>
        <tissue evidence="2">Muscle</tissue>
    </source>
</reference>
<gene>
    <name evidence="2" type="ORF">E2C01_079198</name>
</gene>
<dbReference type="AlphaFoldDB" id="A0A5B7IIZ7"/>
<keyword evidence="3" id="KW-1185">Reference proteome</keyword>
<accession>A0A5B7IIZ7</accession>
<comment type="caution">
    <text evidence="2">The sequence shown here is derived from an EMBL/GenBank/DDBJ whole genome shotgun (WGS) entry which is preliminary data.</text>
</comment>
<keyword evidence="1" id="KW-0812">Transmembrane</keyword>
<keyword evidence="1" id="KW-1133">Transmembrane helix</keyword>
<keyword evidence="1" id="KW-0472">Membrane</keyword>
<evidence type="ECO:0000313" key="3">
    <source>
        <dbReference type="Proteomes" id="UP000324222"/>
    </source>
</evidence>
<proteinExistence type="predicted"/>
<evidence type="ECO:0000256" key="1">
    <source>
        <dbReference type="SAM" id="Phobius"/>
    </source>
</evidence>
<sequence length="108" mass="11840">MHRRPIRNLRLYCPSSLTVDCIVQLMTNNLVRASRCAAVCCSFVRGPRYQCYLEVRVVVAAAGRRRSMIRGSGVVVMASAVGGLVSSLRVADNNSADSLLSRPRSLKE</sequence>
<dbReference type="Proteomes" id="UP000324222">
    <property type="component" value="Unassembled WGS sequence"/>
</dbReference>
<evidence type="ECO:0000313" key="2">
    <source>
        <dbReference type="EMBL" id="MPC84460.1"/>
    </source>
</evidence>
<organism evidence="2 3">
    <name type="scientific">Portunus trituberculatus</name>
    <name type="common">Swimming crab</name>
    <name type="synonym">Neptunus trituberculatus</name>
    <dbReference type="NCBI Taxonomy" id="210409"/>
    <lineage>
        <taxon>Eukaryota</taxon>
        <taxon>Metazoa</taxon>
        <taxon>Ecdysozoa</taxon>
        <taxon>Arthropoda</taxon>
        <taxon>Crustacea</taxon>
        <taxon>Multicrustacea</taxon>
        <taxon>Malacostraca</taxon>
        <taxon>Eumalacostraca</taxon>
        <taxon>Eucarida</taxon>
        <taxon>Decapoda</taxon>
        <taxon>Pleocyemata</taxon>
        <taxon>Brachyura</taxon>
        <taxon>Eubrachyura</taxon>
        <taxon>Portunoidea</taxon>
        <taxon>Portunidae</taxon>
        <taxon>Portuninae</taxon>
        <taxon>Portunus</taxon>
    </lineage>
</organism>
<feature type="transmembrane region" description="Helical" evidence="1">
    <location>
        <begin position="74"/>
        <end position="91"/>
    </location>
</feature>
<name>A0A5B7IIZ7_PORTR</name>
<protein>
    <submittedName>
        <fullName evidence="2">Uncharacterized protein</fullName>
    </submittedName>
</protein>